<proteinExistence type="predicted"/>
<reference evidence="2" key="1">
    <citation type="journal article" date="2019" name="Int. J. Syst. Evol. Microbiol.">
        <title>The Global Catalogue of Microorganisms (GCM) 10K type strain sequencing project: providing services to taxonomists for standard genome sequencing and annotation.</title>
        <authorList>
            <consortium name="The Broad Institute Genomics Platform"/>
            <consortium name="The Broad Institute Genome Sequencing Center for Infectious Disease"/>
            <person name="Wu L."/>
            <person name="Ma J."/>
        </authorList>
    </citation>
    <scope>NUCLEOTIDE SEQUENCE [LARGE SCALE GENOMIC DNA]</scope>
    <source>
        <strain evidence="2">JCM 17551</strain>
    </source>
</reference>
<evidence type="ECO:0008006" key="3">
    <source>
        <dbReference type="Google" id="ProtNLM"/>
    </source>
</evidence>
<keyword evidence="2" id="KW-1185">Reference proteome</keyword>
<evidence type="ECO:0000313" key="1">
    <source>
        <dbReference type="EMBL" id="GAA3914952.1"/>
    </source>
</evidence>
<comment type="caution">
    <text evidence="1">The sequence shown here is derived from an EMBL/GenBank/DDBJ whole genome shotgun (WGS) entry which is preliminary data.</text>
</comment>
<gene>
    <name evidence="1" type="ORF">GCM10022277_06830</name>
</gene>
<organism evidence="1 2">
    <name type="scientific">Litoribacillus peritrichatus</name>
    <dbReference type="NCBI Taxonomy" id="718191"/>
    <lineage>
        <taxon>Bacteria</taxon>
        <taxon>Pseudomonadati</taxon>
        <taxon>Pseudomonadota</taxon>
        <taxon>Gammaproteobacteria</taxon>
        <taxon>Oceanospirillales</taxon>
        <taxon>Oceanospirillaceae</taxon>
        <taxon>Litoribacillus</taxon>
    </lineage>
</organism>
<dbReference type="InterPro" id="IPR008969">
    <property type="entry name" value="CarboxyPept-like_regulatory"/>
</dbReference>
<evidence type="ECO:0000313" key="2">
    <source>
        <dbReference type="Proteomes" id="UP001501565"/>
    </source>
</evidence>
<sequence length="572" mass="61500">MKSFTQGTRFSQSLLFTAVISSTALVGCSNSDSDNTPGESDAAAFTVSGTAVNFYTGEHVDNASISIAGDINGVHTELGETTTDNSGRFSLSYDNVPTRLVISGQNDEFGEYSIIVLNEDQESRVTAANLALQPVDVNAVFDPETDSTIELGTTPVIELAANSLVDNNGNTPEGDVSGRLTIIDPSADPSLMPGNYQTIDNQGDVSLIESFGAISAVFEDSNGEELNLAENQTATIRIPLASGINPNTADATIPLFYFDETTGYWVEEGIATLTQLANNTYVYEGTVSHFTVWNADKVYETININGCVVDETGEPVANADVTSQGRDYIGSANTTSNDAGLFSLPARFNSDVLISARNGAVSNTLEVDTDNTDVDLTNNCLVLSPDAVNISLTWGEAPDDLDSHLFGPANADGTEQFHVYYGNHPVIVNEVVMDLDVDDTSSFGPEVISIPRFPYPGTYQYLVHQFSNESDIVSSPARVKLTIGEQEIFFSPSEATNPLTEEWAVFNIEVDANLNPTIVPVQEFVEGWVEDGLEEGPIEEGLIEENFEAFATPANTRALEPKTNQSIKPSYK</sequence>
<dbReference type="Proteomes" id="UP001501565">
    <property type="component" value="Unassembled WGS sequence"/>
</dbReference>
<dbReference type="SUPFAM" id="SSF49464">
    <property type="entry name" value="Carboxypeptidase regulatory domain-like"/>
    <property type="match status" value="1"/>
</dbReference>
<dbReference type="RefSeq" id="WP_344795507.1">
    <property type="nucleotide sequence ID" value="NZ_BAABBN010000004.1"/>
</dbReference>
<dbReference type="EMBL" id="BAABBN010000004">
    <property type="protein sequence ID" value="GAA3914952.1"/>
    <property type="molecule type" value="Genomic_DNA"/>
</dbReference>
<dbReference type="PROSITE" id="PS51257">
    <property type="entry name" value="PROKAR_LIPOPROTEIN"/>
    <property type="match status" value="1"/>
</dbReference>
<accession>A0ABP7M920</accession>
<name>A0ABP7M920_9GAMM</name>
<protein>
    <recommendedName>
        <fullName evidence="3">Carboxypeptidase regulatory-like domain-containing protein</fullName>
    </recommendedName>
</protein>